<evidence type="ECO:0000256" key="7">
    <source>
        <dbReference type="ARBA" id="ARBA00023136"/>
    </source>
</evidence>
<dbReference type="Proteomes" id="UP000295706">
    <property type="component" value="Unassembled WGS sequence"/>
</dbReference>
<evidence type="ECO:0000256" key="1">
    <source>
        <dbReference type="ARBA" id="ARBA00004651"/>
    </source>
</evidence>
<feature type="transmembrane region" description="Helical" evidence="8">
    <location>
        <begin position="69"/>
        <end position="87"/>
    </location>
</feature>
<accession>A0A4R4K8F8</accession>
<keyword evidence="7 8" id="KW-0472">Membrane</keyword>
<proteinExistence type="predicted"/>
<evidence type="ECO:0000256" key="8">
    <source>
        <dbReference type="SAM" id="Phobius"/>
    </source>
</evidence>
<organism evidence="10 11">
    <name type="scientific">Arundinibacter roseus</name>
    <dbReference type="NCBI Taxonomy" id="2070510"/>
    <lineage>
        <taxon>Bacteria</taxon>
        <taxon>Pseudomonadati</taxon>
        <taxon>Bacteroidota</taxon>
        <taxon>Cytophagia</taxon>
        <taxon>Cytophagales</taxon>
        <taxon>Spirosomataceae</taxon>
        <taxon>Arundinibacter</taxon>
    </lineage>
</organism>
<feature type="transmembrane region" description="Helical" evidence="8">
    <location>
        <begin position="190"/>
        <end position="209"/>
    </location>
</feature>
<dbReference type="EMBL" id="SMJU01000008">
    <property type="protein sequence ID" value="TDB63964.1"/>
    <property type="molecule type" value="Genomic_DNA"/>
</dbReference>
<feature type="transmembrane region" description="Helical" evidence="8">
    <location>
        <begin position="93"/>
        <end position="112"/>
    </location>
</feature>
<keyword evidence="3" id="KW-0328">Glycosyltransferase</keyword>
<dbReference type="InterPro" id="IPR038731">
    <property type="entry name" value="RgtA/B/C-like"/>
</dbReference>
<feature type="domain" description="Glycosyltransferase RgtA/B/C/D-like" evidence="9">
    <location>
        <begin position="50"/>
        <end position="207"/>
    </location>
</feature>
<feature type="transmembrane region" description="Helical" evidence="8">
    <location>
        <begin position="266"/>
        <end position="283"/>
    </location>
</feature>
<dbReference type="GO" id="GO:0009103">
    <property type="term" value="P:lipopolysaccharide biosynthetic process"/>
    <property type="evidence" value="ECO:0007669"/>
    <property type="project" value="UniProtKB-ARBA"/>
</dbReference>
<dbReference type="InterPro" id="IPR050297">
    <property type="entry name" value="LipidA_mod_glycosyltrf_83"/>
</dbReference>
<dbReference type="GO" id="GO:0005886">
    <property type="term" value="C:plasma membrane"/>
    <property type="evidence" value="ECO:0007669"/>
    <property type="project" value="UniProtKB-SubCell"/>
</dbReference>
<evidence type="ECO:0000256" key="2">
    <source>
        <dbReference type="ARBA" id="ARBA00022475"/>
    </source>
</evidence>
<evidence type="ECO:0000256" key="5">
    <source>
        <dbReference type="ARBA" id="ARBA00022692"/>
    </source>
</evidence>
<keyword evidence="2" id="KW-1003">Cell membrane</keyword>
<dbReference type="GO" id="GO:0016763">
    <property type="term" value="F:pentosyltransferase activity"/>
    <property type="evidence" value="ECO:0007669"/>
    <property type="project" value="TreeGrafter"/>
</dbReference>
<evidence type="ECO:0000256" key="3">
    <source>
        <dbReference type="ARBA" id="ARBA00022676"/>
    </source>
</evidence>
<feature type="transmembrane region" description="Helical" evidence="8">
    <location>
        <begin position="240"/>
        <end position="259"/>
    </location>
</feature>
<keyword evidence="11" id="KW-1185">Reference proteome</keyword>
<dbReference type="PANTHER" id="PTHR33908:SF11">
    <property type="entry name" value="MEMBRANE PROTEIN"/>
    <property type="match status" value="1"/>
</dbReference>
<evidence type="ECO:0000259" key="9">
    <source>
        <dbReference type="Pfam" id="PF13231"/>
    </source>
</evidence>
<evidence type="ECO:0000313" key="11">
    <source>
        <dbReference type="Proteomes" id="UP000295706"/>
    </source>
</evidence>
<protein>
    <submittedName>
        <fullName evidence="10">Glycosyltransferase family 39 protein</fullName>
    </submittedName>
</protein>
<keyword evidence="5 8" id="KW-0812">Transmembrane</keyword>
<sequence>MANKNILLLGFIAVKFILQYSLISSDYDLQRDEFLHLDQAHHLAWGYLSVPPVTSWISYLIFVLGNTVFWIKFFPALFGALTILVVWKTIETLNGTLFALILGASCVLFSALLRLNTLYQPNSLDVLSWTTLYFFIIKFIKTNHSKWLYLSAICFAFGFLNKYNIAFLVIGLAPALALSEHRTIFTQIRLYMAAGLGLLLILPNLIWQYTNRFPVIHHMKELTETQLIHVDQIAFLKTQLLFYPGAILVILSAFYALLFYKEFRPYRFFFFAFIFTFLAFLYFQAKDYYVIGLYPIYIAFGATFLGEVLQGGWKKQLQPVAVALPLLMFIPLFKVAFPNVSPEYIIQNPAPYKALGLLRWEDGKDHTLPQDFADMLGWKELAAKVDSVCATLPNLDKTLILCDNYGQAGAINYYTTNKNIVASSFNADYINWLRYDKEIVDVVLVKEGDDDDKARTKEVALFDTVYLATKRINSFAREPEISIYVLRGAKVDINRRIKEEADRKKTWMNSSKRAL</sequence>
<feature type="transmembrane region" description="Helical" evidence="8">
    <location>
        <begin position="43"/>
        <end position="62"/>
    </location>
</feature>
<dbReference type="AlphaFoldDB" id="A0A4R4K8F8"/>
<dbReference type="Pfam" id="PF13231">
    <property type="entry name" value="PMT_2"/>
    <property type="match status" value="1"/>
</dbReference>
<gene>
    <name evidence="10" type="ORF">EZE20_13540</name>
</gene>
<comment type="subcellular location">
    <subcellularLocation>
        <location evidence="1">Cell membrane</location>
        <topology evidence="1">Multi-pass membrane protein</topology>
    </subcellularLocation>
</comment>
<dbReference type="PANTHER" id="PTHR33908">
    <property type="entry name" value="MANNOSYLTRANSFERASE YKCB-RELATED"/>
    <property type="match status" value="1"/>
</dbReference>
<dbReference type="RefSeq" id="WP_132118500.1">
    <property type="nucleotide sequence ID" value="NZ_SMJU01000008.1"/>
</dbReference>
<evidence type="ECO:0000256" key="4">
    <source>
        <dbReference type="ARBA" id="ARBA00022679"/>
    </source>
</evidence>
<evidence type="ECO:0000313" key="10">
    <source>
        <dbReference type="EMBL" id="TDB63964.1"/>
    </source>
</evidence>
<keyword evidence="6 8" id="KW-1133">Transmembrane helix</keyword>
<reference evidence="10 11" key="1">
    <citation type="submission" date="2019-02" db="EMBL/GenBank/DDBJ databases">
        <title>Arundinibacter roseus gen. nov., sp. nov., a new member of the family Cytophagaceae.</title>
        <authorList>
            <person name="Szuroczki S."/>
            <person name="Khayer B."/>
            <person name="Sproer C."/>
            <person name="Toumi M."/>
            <person name="Szabo A."/>
            <person name="Felfoldi T."/>
            <person name="Schumann P."/>
            <person name="Toth E."/>
        </authorList>
    </citation>
    <scope>NUCLEOTIDE SEQUENCE [LARGE SCALE GENOMIC DNA]</scope>
    <source>
        <strain evidence="10 11">DMA-k-7a</strain>
    </source>
</reference>
<feature type="transmembrane region" description="Helical" evidence="8">
    <location>
        <begin position="147"/>
        <end position="178"/>
    </location>
</feature>
<keyword evidence="4 10" id="KW-0808">Transferase</keyword>
<feature type="transmembrane region" description="Helical" evidence="8">
    <location>
        <begin position="320"/>
        <end position="337"/>
    </location>
</feature>
<comment type="caution">
    <text evidence="10">The sequence shown here is derived from an EMBL/GenBank/DDBJ whole genome shotgun (WGS) entry which is preliminary data.</text>
</comment>
<name>A0A4R4K8F8_9BACT</name>
<feature type="transmembrane region" description="Helical" evidence="8">
    <location>
        <begin position="289"/>
        <end position="308"/>
    </location>
</feature>
<evidence type="ECO:0000256" key="6">
    <source>
        <dbReference type="ARBA" id="ARBA00022989"/>
    </source>
</evidence>
<dbReference type="OrthoDB" id="9813729at2"/>